<accession>U1WQX5</accession>
<keyword evidence="2" id="KW-1185">Reference proteome</keyword>
<evidence type="ECO:0008006" key="3">
    <source>
        <dbReference type="Google" id="ProtNLM"/>
    </source>
</evidence>
<dbReference type="PATRIC" id="fig|649747.3.peg.5349"/>
<dbReference type="HOGENOM" id="CLU_093769_0_0_9"/>
<sequence>MKKGGGMLFANLYPNFNKGRILKKEMLENLRDYPRSFIDICFKKYSDGIIAGADIAVGEDELTIGTGMIKHNGTMYMLEDEYRLPYHATGAEAIIKVRFTEKAEHSDFVSYGTEILLSQDMQVKRDECELGRFKLKEGARLRSEYQDFADLATEYNTVNIIHAQYAGVEKSTLHPYILRYFATDILKHNCSNPYDIVFAMQCMNQPAVDRELILYYIVNRLEIPYTQYSNEQMHKYLGRIVEEVKRGHRVKPGARHGGPQRVIVD</sequence>
<comment type="caution">
    <text evidence="1">The sequence shown here is derived from an EMBL/GenBank/DDBJ whole genome shotgun (WGS) entry which is preliminary data.</text>
</comment>
<reference evidence="1 2" key="1">
    <citation type="submission" date="2013-08" db="EMBL/GenBank/DDBJ databases">
        <authorList>
            <person name="Weinstock G."/>
            <person name="Sodergren E."/>
            <person name="Wylie T."/>
            <person name="Fulton L."/>
            <person name="Fulton R."/>
            <person name="Fronick C."/>
            <person name="O'Laughlin M."/>
            <person name="Godfrey J."/>
            <person name="Miner T."/>
            <person name="Herter B."/>
            <person name="Appelbaum E."/>
            <person name="Cordes M."/>
            <person name="Lek S."/>
            <person name="Wollam A."/>
            <person name="Pepin K.H."/>
            <person name="Palsikar V.B."/>
            <person name="Mitreva M."/>
            <person name="Wilson R.K."/>
        </authorList>
    </citation>
    <scope>NUCLEOTIDE SEQUENCE [LARGE SCALE GENOMIC DNA]</scope>
    <source>
        <strain evidence="1 2">ATCC 12856</strain>
    </source>
</reference>
<gene>
    <name evidence="1" type="ORF">HMPREF0083_05979</name>
</gene>
<dbReference type="AlphaFoldDB" id="U1WQX5"/>
<dbReference type="STRING" id="649747.HMPREF0083_05979"/>
<proteinExistence type="predicted"/>
<dbReference type="Proteomes" id="UP000016511">
    <property type="component" value="Unassembled WGS sequence"/>
</dbReference>
<name>U1WQX5_ANEAE</name>
<organism evidence="1 2">
    <name type="scientific">Aneurinibacillus aneurinilyticus ATCC 12856</name>
    <dbReference type="NCBI Taxonomy" id="649747"/>
    <lineage>
        <taxon>Bacteria</taxon>
        <taxon>Bacillati</taxon>
        <taxon>Bacillota</taxon>
        <taxon>Bacilli</taxon>
        <taxon>Bacillales</taxon>
        <taxon>Paenibacillaceae</taxon>
        <taxon>Aneurinibacillus group</taxon>
        <taxon>Aneurinibacillus</taxon>
    </lineage>
</organism>
<dbReference type="EMBL" id="AWSJ01000378">
    <property type="protein sequence ID" value="ERI04678.1"/>
    <property type="molecule type" value="Genomic_DNA"/>
</dbReference>
<evidence type="ECO:0000313" key="2">
    <source>
        <dbReference type="Proteomes" id="UP000016511"/>
    </source>
</evidence>
<evidence type="ECO:0000313" key="1">
    <source>
        <dbReference type="EMBL" id="ERI04678.1"/>
    </source>
</evidence>
<protein>
    <recommendedName>
        <fullName evidence="3">DNA and RNA helicase</fullName>
    </recommendedName>
</protein>
<dbReference type="eggNOG" id="ENOG502ZB9G">
    <property type="taxonomic scope" value="Bacteria"/>
</dbReference>